<evidence type="ECO:0000313" key="4">
    <source>
        <dbReference type="Proteomes" id="UP000239504"/>
    </source>
</evidence>
<evidence type="ECO:0008006" key="5">
    <source>
        <dbReference type="Google" id="ProtNLM"/>
    </source>
</evidence>
<name>A0A2S7K7Z1_9PROT</name>
<sequence length="224" mass="23577">MNVFKLALFSVLSFLMCQSAANAATLSLDTFVTDVQITSGDGVLNTDDIALVGDMLVFEFDIPDGLFTVEPNGLDLPGMHFSVNGLNFTGVNPRFNWSPTEFTTTSILDGSGSISAGGNIYTLSDACCSTLGMFDGPGDSDISLAVELIDYLLVVDTINGVITGNLISSAGGEVDFSIAYDWAPPDMTPVPLPGAGLLMLGGLLFGGRFLRFRKLSQPKLAAQV</sequence>
<dbReference type="AlphaFoldDB" id="A0A2S7K7Z1"/>
<feature type="chain" id="PRO_5015598134" description="PEP-CTERM protein-sorting domain-containing protein" evidence="2">
    <location>
        <begin position="24"/>
        <end position="224"/>
    </location>
</feature>
<keyword evidence="1" id="KW-1133">Transmembrane helix</keyword>
<reference evidence="3 4" key="1">
    <citation type="submission" date="2017-12" db="EMBL/GenBank/DDBJ databases">
        <authorList>
            <person name="Hurst M.R.H."/>
        </authorList>
    </citation>
    <scope>NUCLEOTIDE SEQUENCE [LARGE SCALE GENOMIC DNA]</scope>
    <source>
        <strain evidence="3 4">SY-3-19</strain>
    </source>
</reference>
<accession>A0A2S7K7Z1</accession>
<keyword evidence="1" id="KW-0812">Transmembrane</keyword>
<keyword evidence="4" id="KW-1185">Reference proteome</keyword>
<evidence type="ECO:0000256" key="1">
    <source>
        <dbReference type="SAM" id="Phobius"/>
    </source>
</evidence>
<feature type="transmembrane region" description="Helical" evidence="1">
    <location>
        <begin position="190"/>
        <end position="210"/>
    </location>
</feature>
<protein>
    <recommendedName>
        <fullName evidence="5">PEP-CTERM protein-sorting domain-containing protein</fullName>
    </recommendedName>
</protein>
<evidence type="ECO:0000256" key="2">
    <source>
        <dbReference type="SAM" id="SignalP"/>
    </source>
</evidence>
<evidence type="ECO:0000313" key="3">
    <source>
        <dbReference type="EMBL" id="PQA88612.1"/>
    </source>
</evidence>
<keyword evidence="1" id="KW-0472">Membrane</keyword>
<keyword evidence="2" id="KW-0732">Signal</keyword>
<dbReference type="Proteomes" id="UP000239504">
    <property type="component" value="Unassembled WGS sequence"/>
</dbReference>
<gene>
    <name evidence="3" type="ORF">CW354_10045</name>
</gene>
<dbReference type="EMBL" id="PJCH01000005">
    <property type="protein sequence ID" value="PQA88612.1"/>
    <property type="molecule type" value="Genomic_DNA"/>
</dbReference>
<feature type="signal peptide" evidence="2">
    <location>
        <begin position="1"/>
        <end position="23"/>
    </location>
</feature>
<dbReference type="RefSeq" id="WP_104829855.1">
    <property type="nucleotide sequence ID" value="NZ_PJCH01000005.1"/>
</dbReference>
<organism evidence="3 4">
    <name type="scientific">Hyphococcus luteus</name>
    <dbReference type="NCBI Taxonomy" id="2058213"/>
    <lineage>
        <taxon>Bacteria</taxon>
        <taxon>Pseudomonadati</taxon>
        <taxon>Pseudomonadota</taxon>
        <taxon>Alphaproteobacteria</taxon>
        <taxon>Parvularculales</taxon>
        <taxon>Parvularculaceae</taxon>
        <taxon>Hyphococcus</taxon>
    </lineage>
</organism>
<proteinExistence type="predicted"/>
<comment type="caution">
    <text evidence="3">The sequence shown here is derived from an EMBL/GenBank/DDBJ whole genome shotgun (WGS) entry which is preliminary data.</text>
</comment>